<dbReference type="Proteomes" id="UP001275084">
    <property type="component" value="Unassembled WGS sequence"/>
</dbReference>
<comment type="caution">
    <text evidence="1">The sequence shown here is derived from an EMBL/GenBank/DDBJ whole genome shotgun (WGS) entry which is preliminary data.</text>
</comment>
<keyword evidence="2" id="KW-1185">Reference proteome</keyword>
<organism evidence="1 2">
    <name type="scientific">Lasiosphaeria hispida</name>
    <dbReference type="NCBI Taxonomy" id="260671"/>
    <lineage>
        <taxon>Eukaryota</taxon>
        <taxon>Fungi</taxon>
        <taxon>Dikarya</taxon>
        <taxon>Ascomycota</taxon>
        <taxon>Pezizomycotina</taxon>
        <taxon>Sordariomycetes</taxon>
        <taxon>Sordariomycetidae</taxon>
        <taxon>Sordariales</taxon>
        <taxon>Lasiosphaeriaceae</taxon>
        <taxon>Lasiosphaeria</taxon>
    </lineage>
</organism>
<reference evidence="1" key="2">
    <citation type="submission" date="2023-06" db="EMBL/GenBank/DDBJ databases">
        <authorList>
            <consortium name="Lawrence Berkeley National Laboratory"/>
            <person name="Haridas S."/>
            <person name="Hensen N."/>
            <person name="Bonometti L."/>
            <person name="Westerberg I."/>
            <person name="Brannstrom I.O."/>
            <person name="Guillou S."/>
            <person name="Cros-Aarteil S."/>
            <person name="Calhoun S."/>
            <person name="Kuo A."/>
            <person name="Mondo S."/>
            <person name="Pangilinan J."/>
            <person name="Riley R."/>
            <person name="Labutti K."/>
            <person name="Andreopoulos B."/>
            <person name="Lipzen A."/>
            <person name="Chen C."/>
            <person name="Yanf M."/>
            <person name="Daum C."/>
            <person name="Ng V."/>
            <person name="Clum A."/>
            <person name="Steindorff A."/>
            <person name="Ohm R."/>
            <person name="Martin F."/>
            <person name="Silar P."/>
            <person name="Natvig D."/>
            <person name="Lalanne C."/>
            <person name="Gautier V."/>
            <person name="Ament-Velasquez S.L."/>
            <person name="Kruys A."/>
            <person name="Hutchinson M.I."/>
            <person name="Powell A.J."/>
            <person name="Barry K."/>
            <person name="Miller A.N."/>
            <person name="Grigoriev I.V."/>
            <person name="Debuchy R."/>
            <person name="Gladieux P."/>
            <person name="Thoren M.H."/>
            <person name="Johannesson H."/>
        </authorList>
    </citation>
    <scope>NUCLEOTIDE SEQUENCE</scope>
    <source>
        <strain evidence="1">CBS 955.72</strain>
    </source>
</reference>
<sequence>MDWLGLWRAGLLNLCHTPKEPEKDPFLVALVIALVQHERWYAVQPLPSDSSFTVCILVAGAWRPRLFHLYVAHVQARFLDKLDFLSQEPVVDLGLDIDH</sequence>
<name>A0AAJ0HH72_9PEZI</name>
<dbReference type="EMBL" id="JAUIQD010000004">
    <property type="protein sequence ID" value="KAK3352638.1"/>
    <property type="molecule type" value="Genomic_DNA"/>
</dbReference>
<reference evidence="1" key="1">
    <citation type="journal article" date="2023" name="Mol. Phylogenet. Evol.">
        <title>Genome-scale phylogeny and comparative genomics of the fungal order Sordariales.</title>
        <authorList>
            <person name="Hensen N."/>
            <person name="Bonometti L."/>
            <person name="Westerberg I."/>
            <person name="Brannstrom I.O."/>
            <person name="Guillou S."/>
            <person name="Cros-Aarteil S."/>
            <person name="Calhoun S."/>
            <person name="Haridas S."/>
            <person name="Kuo A."/>
            <person name="Mondo S."/>
            <person name="Pangilinan J."/>
            <person name="Riley R."/>
            <person name="LaButti K."/>
            <person name="Andreopoulos B."/>
            <person name="Lipzen A."/>
            <person name="Chen C."/>
            <person name="Yan M."/>
            <person name="Daum C."/>
            <person name="Ng V."/>
            <person name="Clum A."/>
            <person name="Steindorff A."/>
            <person name="Ohm R.A."/>
            <person name="Martin F."/>
            <person name="Silar P."/>
            <person name="Natvig D.O."/>
            <person name="Lalanne C."/>
            <person name="Gautier V."/>
            <person name="Ament-Velasquez S.L."/>
            <person name="Kruys A."/>
            <person name="Hutchinson M.I."/>
            <person name="Powell A.J."/>
            <person name="Barry K."/>
            <person name="Miller A.N."/>
            <person name="Grigoriev I.V."/>
            <person name="Debuchy R."/>
            <person name="Gladieux P."/>
            <person name="Hiltunen Thoren M."/>
            <person name="Johannesson H."/>
        </authorList>
    </citation>
    <scope>NUCLEOTIDE SEQUENCE</scope>
    <source>
        <strain evidence="1">CBS 955.72</strain>
    </source>
</reference>
<dbReference type="AlphaFoldDB" id="A0AAJ0HH72"/>
<evidence type="ECO:0000313" key="2">
    <source>
        <dbReference type="Proteomes" id="UP001275084"/>
    </source>
</evidence>
<proteinExistence type="predicted"/>
<protein>
    <submittedName>
        <fullName evidence="1">Uncharacterized protein</fullName>
    </submittedName>
</protein>
<accession>A0AAJ0HH72</accession>
<evidence type="ECO:0000313" key="1">
    <source>
        <dbReference type="EMBL" id="KAK3352638.1"/>
    </source>
</evidence>
<gene>
    <name evidence="1" type="ORF">B0T25DRAFT_542434</name>
</gene>